<organism evidence="1 2">
    <name type="scientific">Microlunatus spumicola</name>
    <dbReference type="NCBI Taxonomy" id="81499"/>
    <lineage>
        <taxon>Bacteria</taxon>
        <taxon>Bacillati</taxon>
        <taxon>Actinomycetota</taxon>
        <taxon>Actinomycetes</taxon>
        <taxon>Propionibacteriales</taxon>
        <taxon>Propionibacteriaceae</taxon>
        <taxon>Microlunatus</taxon>
    </lineage>
</organism>
<dbReference type="Proteomes" id="UP001500767">
    <property type="component" value="Unassembled WGS sequence"/>
</dbReference>
<protein>
    <submittedName>
        <fullName evidence="1">Uncharacterized protein</fullName>
    </submittedName>
</protein>
<gene>
    <name evidence="1" type="ORF">GCM10022197_33500</name>
</gene>
<keyword evidence="2" id="KW-1185">Reference proteome</keyword>
<sequence>MDDDIPPLLPLHEIAPLRSQAALHRQWRAMMGPLGFAGRRLWLLFLQPDDRPTELLMQIDDVPDSPREGEADSLLRLCREVRREHDLGRVAVLLSRPGPAGVRASDRRWGRALLEAARQTGVPLAPLHLATDEAVVPLTGDDLLETG</sequence>
<accession>A0ABP6XWY5</accession>
<dbReference type="EMBL" id="BAAAYR010000004">
    <property type="protein sequence ID" value="GAA3573893.1"/>
    <property type="molecule type" value="Genomic_DNA"/>
</dbReference>
<name>A0ABP6XWY5_9ACTN</name>
<dbReference type="RefSeq" id="WP_204910070.1">
    <property type="nucleotide sequence ID" value="NZ_BAAAYR010000004.1"/>
</dbReference>
<proteinExistence type="predicted"/>
<evidence type="ECO:0000313" key="1">
    <source>
        <dbReference type="EMBL" id="GAA3573893.1"/>
    </source>
</evidence>
<evidence type="ECO:0000313" key="2">
    <source>
        <dbReference type="Proteomes" id="UP001500767"/>
    </source>
</evidence>
<reference evidence="2" key="1">
    <citation type="journal article" date="2019" name="Int. J. Syst. Evol. Microbiol.">
        <title>The Global Catalogue of Microorganisms (GCM) 10K type strain sequencing project: providing services to taxonomists for standard genome sequencing and annotation.</title>
        <authorList>
            <consortium name="The Broad Institute Genomics Platform"/>
            <consortium name="The Broad Institute Genome Sequencing Center for Infectious Disease"/>
            <person name="Wu L."/>
            <person name="Ma J."/>
        </authorList>
    </citation>
    <scope>NUCLEOTIDE SEQUENCE [LARGE SCALE GENOMIC DNA]</scope>
    <source>
        <strain evidence="2">JCM 16540</strain>
    </source>
</reference>
<comment type="caution">
    <text evidence="1">The sequence shown here is derived from an EMBL/GenBank/DDBJ whole genome shotgun (WGS) entry which is preliminary data.</text>
</comment>